<name>A0A0S6VWR7_9BACT</name>
<feature type="signal peptide" evidence="1">
    <location>
        <begin position="1"/>
        <end position="24"/>
    </location>
</feature>
<accession>A0A0S6VWR7</accession>
<reference evidence="2" key="1">
    <citation type="journal article" date="2015" name="PeerJ">
        <title>First genomic representation of candidate bacterial phylum KSB3 points to enhanced environmental sensing as a trigger of wastewater bulking.</title>
        <authorList>
            <person name="Sekiguchi Y."/>
            <person name="Ohashi A."/>
            <person name="Parks D.H."/>
            <person name="Yamauchi T."/>
            <person name="Tyson G.W."/>
            <person name="Hugenholtz P."/>
        </authorList>
    </citation>
    <scope>NUCLEOTIDE SEQUENCE [LARGE SCALE GENOMIC DNA]</scope>
</reference>
<dbReference type="EMBL" id="DF820455">
    <property type="protein sequence ID" value="GAK49198.1"/>
    <property type="molecule type" value="Genomic_DNA"/>
</dbReference>
<feature type="chain" id="PRO_5006631553" evidence="1">
    <location>
        <begin position="25"/>
        <end position="169"/>
    </location>
</feature>
<keyword evidence="3" id="KW-1185">Reference proteome</keyword>
<proteinExistence type="predicted"/>
<dbReference type="Proteomes" id="UP000030700">
    <property type="component" value="Unassembled WGS sequence"/>
</dbReference>
<protein>
    <submittedName>
        <fullName evidence="2">Uncharacterized protein</fullName>
    </submittedName>
</protein>
<organism evidence="2">
    <name type="scientific">Candidatus Moduliflexus flocculans</name>
    <dbReference type="NCBI Taxonomy" id="1499966"/>
    <lineage>
        <taxon>Bacteria</taxon>
        <taxon>Candidatus Moduliflexota</taxon>
        <taxon>Candidatus Moduliflexia</taxon>
        <taxon>Candidatus Moduliflexales</taxon>
        <taxon>Candidatus Moduliflexaceae</taxon>
    </lineage>
</organism>
<evidence type="ECO:0000256" key="1">
    <source>
        <dbReference type="SAM" id="SignalP"/>
    </source>
</evidence>
<sequence length="169" mass="19081">MKQRVSLIIFSVLLLNGMASSLFADDIPEGYHVVHREVSLTNLAEFPEYLLIGYIIGPMIEGYNLQVIEDNVPLDKGYKFNAYALFAIPKSLAEQAGGIENIDFKKIADTIPPIEILDPGDQYVADENPVNEEYYFYAIVKAADETLTLKLTRQLLKYRNGQADKIINY</sequence>
<dbReference type="HOGENOM" id="CLU_1575409_0_0_0"/>
<evidence type="ECO:0000313" key="2">
    <source>
        <dbReference type="EMBL" id="GAK49198.1"/>
    </source>
</evidence>
<keyword evidence="1" id="KW-0732">Signal</keyword>
<gene>
    <name evidence="2" type="ORF">U14_00416</name>
</gene>
<dbReference type="AlphaFoldDB" id="A0A0S6VWR7"/>
<evidence type="ECO:0000313" key="3">
    <source>
        <dbReference type="Proteomes" id="UP000030700"/>
    </source>
</evidence>